<evidence type="ECO:0000313" key="2">
    <source>
        <dbReference type="Proteomes" id="UP000541770"/>
    </source>
</evidence>
<evidence type="ECO:0000313" key="1">
    <source>
        <dbReference type="EMBL" id="MBA6065926.1"/>
    </source>
</evidence>
<organism evidence="1 2">
    <name type="scientific">Pseudomonas mosselii</name>
    <dbReference type="NCBI Taxonomy" id="78327"/>
    <lineage>
        <taxon>Bacteria</taxon>
        <taxon>Pseudomonadati</taxon>
        <taxon>Pseudomonadota</taxon>
        <taxon>Gammaproteobacteria</taxon>
        <taxon>Pseudomonadales</taxon>
        <taxon>Pseudomonadaceae</taxon>
        <taxon>Pseudomonas</taxon>
    </lineage>
</organism>
<dbReference type="AlphaFoldDB" id="A0A7W2JVH9"/>
<dbReference type="RefSeq" id="WP_182323446.1">
    <property type="nucleotide sequence ID" value="NZ_JACGDE010000009.1"/>
</dbReference>
<dbReference type="Pfam" id="PF19619">
    <property type="entry name" value="DUF6124"/>
    <property type="match status" value="1"/>
</dbReference>
<dbReference type="Proteomes" id="UP000541770">
    <property type="component" value="Unassembled WGS sequence"/>
</dbReference>
<proteinExistence type="predicted"/>
<gene>
    <name evidence="1" type="ORF">H4C75_14285</name>
</gene>
<name>A0A7W2JVH9_9PSED</name>
<accession>A0A7W2JVH9</accession>
<dbReference type="EMBL" id="JACGDE010000009">
    <property type="protein sequence ID" value="MBA6065926.1"/>
    <property type="molecule type" value="Genomic_DNA"/>
</dbReference>
<protein>
    <recommendedName>
        <fullName evidence="3">DUF3077 domain-containing protein</fullName>
    </recommendedName>
</protein>
<reference evidence="1 2" key="1">
    <citation type="submission" date="2020-07" db="EMBL/GenBank/DDBJ databases">
        <title>Diversity of carbapenemase encoding genes among Pseudomonas putida group clinical isolates in a tertiary Brazilian hospital.</title>
        <authorList>
            <person name="Alberto-Lei F."/>
            <person name="Nodari C.S."/>
            <person name="Streling A.P."/>
            <person name="Paulino J.T."/>
            <person name="Bessa-Neto F.O."/>
            <person name="Cayo R."/>
            <person name="Gales A.C."/>
        </authorList>
    </citation>
    <scope>NUCLEOTIDE SEQUENCE [LARGE SCALE GENOMIC DNA]</scope>
    <source>
        <strain evidence="1 2">14802</strain>
    </source>
</reference>
<evidence type="ECO:0008006" key="3">
    <source>
        <dbReference type="Google" id="ProtNLM"/>
    </source>
</evidence>
<sequence>MAVPNPARAYTTAQETGNHLQGTTREVVFALMHMVNMARALLEQCHATEKASI</sequence>
<comment type="caution">
    <text evidence="1">The sequence shown here is derived from an EMBL/GenBank/DDBJ whole genome shotgun (WGS) entry which is preliminary data.</text>
</comment>